<gene>
    <name evidence="2" type="ORF">L210DRAFT_3508779</name>
</gene>
<feature type="compositionally biased region" description="Polar residues" evidence="1">
    <location>
        <begin position="15"/>
        <end position="27"/>
    </location>
</feature>
<organism evidence="2 3">
    <name type="scientific">Boletus edulis BED1</name>
    <dbReference type="NCBI Taxonomy" id="1328754"/>
    <lineage>
        <taxon>Eukaryota</taxon>
        <taxon>Fungi</taxon>
        <taxon>Dikarya</taxon>
        <taxon>Basidiomycota</taxon>
        <taxon>Agaricomycotina</taxon>
        <taxon>Agaricomycetes</taxon>
        <taxon>Agaricomycetidae</taxon>
        <taxon>Boletales</taxon>
        <taxon>Boletineae</taxon>
        <taxon>Boletaceae</taxon>
        <taxon>Boletoideae</taxon>
        <taxon>Boletus</taxon>
    </lineage>
</organism>
<dbReference type="EMBL" id="WHUW01000075">
    <property type="protein sequence ID" value="KAF8428022.1"/>
    <property type="molecule type" value="Genomic_DNA"/>
</dbReference>
<feature type="region of interest" description="Disordered" evidence="1">
    <location>
        <begin position="1021"/>
        <end position="1092"/>
    </location>
</feature>
<feature type="region of interest" description="Disordered" evidence="1">
    <location>
        <begin position="760"/>
        <end position="779"/>
    </location>
</feature>
<keyword evidence="3" id="KW-1185">Reference proteome</keyword>
<feature type="non-terminal residue" evidence="2">
    <location>
        <position position="1"/>
    </location>
</feature>
<feature type="region of interest" description="Disordered" evidence="1">
    <location>
        <begin position="1"/>
        <end position="27"/>
    </location>
</feature>
<feature type="compositionally biased region" description="Low complexity" evidence="1">
    <location>
        <begin position="763"/>
        <end position="779"/>
    </location>
</feature>
<comment type="caution">
    <text evidence="2">The sequence shown here is derived from an EMBL/GenBank/DDBJ whole genome shotgun (WGS) entry which is preliminary data.</text>
</comment>
<proteinExistence type="predicted"/>
<reference evidence="2" key="1">
    <citation type="submission" date="2019-10" db="EMBL/GenBank/DDBJ databases">
        <authorList>
            <consortium name="DOE Joint Genome Institute"/>
            <person name="Kuo A."/>
            <person name="Miyauchi S."/>
            <person name="Kiss E."/>
            <person name="Drula E."/>
            <person name="Kohler A."/>
            <person name="Sanchez-Garcia M."/>
            <person name="Andreopoulos B."/>
            <person name="Barry K.W."/>
            <person name="Bonito G."/>
            <person name="Buee M."/>
            <person name="Carver A."/>
            <person name="Chen C."/>
            <person name="Cichocki N."/>
            <person name="Clum A."/>
            <person name="Culley D."/>
            <person name="Crous P.W."/>
            <person name="Fauchery L."/>
            <person name="Girlanda M."/>
            <person name="Hayes R."/>
            <person name="Keri Z."/>
            <person name="LaButti K."/>
            <person name="Lipzen A."/>
            <person name="Lombard V."/>
            <person name="Magnuson J."/>
            <person name="Maillard F."/>
            <person name="Morin E."/>
            <person name="Murat C."/>
            <person name="Nolan M."/>
            <person name="Ohm R."/>
            <person name="Pangilinan J."/>
            <person name="Pereira M."/>
            <person name="Perotto S."/>
            <person name="Peter M."/>
            <person name="Riley R."/>
            <person name="Sitrit Y."/>
            <person name="Stielow B."/>
            <person name="Szollosi G."/>
            <person name="Zifcakova L."/>
            <person name="Stursova M."/>
            <person name="Spatafora J.W."/>
            <person name="Tedersoo L."/>
            <person name="Vaario L.-M."/>
            <person name="Yamada A."/>
            <person name="Yan M."/>
            <person name="Wang P."/>
            <person name="Xu J."/>
            <person name="Bruns T."/>
            <person name="Baldrian P."/>
            <person name="Vilgalys R."/>
            <person name="Henrissat B."/>
            <person name="Grigoriev I.V."/>
            <person name="Hibbett D."/>
            <person name="Nagy L.G."/>
            <person name="Martin F.M."/>
        </authorList>
    </citation>
    <scope>NUCLEOTIDE SEQUENCE</scope>
    <source>
        <strain evidence="2">BED1</strain>
    </source>
</reference>
<evidence type="ECO:0000313" key="3">
    <source>
        <dbReference type="Proteomes" id="UP001194468"/>
    </source>
</evidence>
<dbReference type="AlphaFoldDB" id="A0AAD4G8Z4"/>
<sequence>VEEQLDSDAAGDVGNQDTTLGPSLEQSNRSNIRVDAIEIYSNYLCTTNCAPGSATGQQVTRSIARAIELIRRFQPDPEGWSPSNADQVFRTAIKAEVTIIQHELLQKAYIATRNLLVPCYPQLERFDYPRIVLLRSLEDTETTLFHANVLEGNGFPTTIWFGRLEIREFLFYFFRRERSVGFIPVYQLLQNSTGLDEWVGITHATDAMLAFGLAWIVAVVDADVLQNRRFTAATEVTKRRRQHFLLIYRKILTWFTSLRNQTPIPGLSEELRAQAIQAIGSLSDLALPDLDHLNWEYYHTLGDSRPECQLLELLRGMFPAAVGQSTGHSIVQKEIVPYHDAIEDSKGTRVTHKLEEQGKLTRVVTNKDSTKSTTSKKDDGSVVSTVLAAVTIKDNQTSTIEKNVAVDLTLQRGTVAESSVPAEAATNPAYQPLRRRLSLKPRFARAGITAVDVRTDESITAPADTLLWSRMQSLRHESRLPKSAQLTMYSLIRGRKNEYLGARCKLTSVEFEGDLNRHASFGANSVVARTNDKLAECSTRSEEQSMIIQECKTITSESVCQVERYLARPNSNPTPSQACAVVVASPQVYVSVQQTGDGGEHSRRYQLQRIIKNSERNRVTADERVLDRVSGAYKSSASTIDDVTIAQKSAALSATPRRTATVDSPEKRINPDRIRATTAYNVVGVEVDRTVVGRPTMMETPFSGLNEVRKDVNELLDDTSALPSRVQMNSNVACSMQDSVVRKGVASLLTCPKVVGGDLAGHTPSASPSTSPARSEATSLPTMMFKGEDRMSGSAAQATGHAFRLGFQVGAEATPVDHDASRTETCEAREESERIQMFQLSQGQSVGQSTLNHQRDTITDTSNAFSPRRAILLVPLTGSPGRATSNKAFVRINSHELVTEDVEFKEEYASEFSAHLDKSGPPLFPVERSGPVTHGAVNRPDLPLAYSLASSPSALHLRQLREQNLLLANVRIGKAVRHSDGQELASSSLAQEARTQRVRTQTASNMNSDYWWQVTDNVGRAFSDGEEPPPNYEDAISDYQKSPMLSRDALPEDDRQSLGQHAQFHGDDKSSLGHAASNEFQRQPEEETSALE</sequence>
<feature type="region of interest" description="Disordered" evidence="1">
    <location>
        <begin position="978"/>
        <end position="1002"/>
    </location>
</feature>
<protein>
    <submittedName>
        <fullName evidence="2">Uncharacterized protein</fullName>
    </submittedName>
</protein>
<evidence type="ECO:0000256" key="1">
    <source>
        <dbReference type="SAM" id="MobiDB-lite"/>
    </source>
</evidence>
<reference evidence="2" key="2">
    <citation type="journal article" date="2020" name="Nat. Commun.">
        <title>Large-scale genome sequencing of mycorrhizal fungi provides insights into the early evolution of symbiotic traits.</title>
        <authorList>
            <person name="Miyauchi S."/>
            <person name="Kiss E."/>
            <person name="Kuo A."/>
            <person name="Drula E."/>
            <person name="Kohler A."/>
            <person name="Sanchez-Garcia M."/>
            <person name="Morin E."/>
            <person name="Andreopoulos B."/>
            <person name="Barry K.W."/>
            <person name="Bonito G."/>
            <person name="Buee M."/>
            <person name="Carver A."/>
            <person name="Chen C."/>
            <person name="Cichocki N."/>
            <person name="Clum A."/>
            <person name="Culley D."/>
            <person name="Crous P.W."/>
            <person name="Fauchery L."/>
            <person name="Girlanda M."/>
            <person name="Hayes R.D."/>
            <person name="Keri Z."/>
            <person name="LaButti K."/>
            <person name="Lipzen A."/>
            <person name="Lombard V."/>
            <person name="Magnuson J."/>
            <person name="Maillard F."/>
            <person name="Murat C."/>
            <person name="Nolan M."/>
            <person name="Ohm R.A."/>
            <person name="Pangilinan J."/>
            <person name="Pereira M.F."/>
            <person name="Perotto S."/>
            <person name="Peter M."/>
            <person name="Pfister S."/>
            <person name="Riley R."/>
            <person name="Sitrit Y."/>
            <person name="Stielow J.B."/>
            <person name="Szollosi G."/>
            <person name="Zifcakova L."/>
            <person name="Stursova M."/>
            <person name="Spatafora J.W."/>
            <person name="Tedersoo L."/>
            <person name="Vaario L.M."/>
            <person name="Yamada A."/>
            <person name="Yan M."/>
            <person name="Wang P."/>
            <person name="Xu J."/>
            <person name="Bruns T."/>
            <person name="Baldrian P."/>
            <person name="Vilgalys R."/>
            <person name="Dunand C."/>
            <person name="Henrissat B."/>
            <person name="Grigoriev I.V."/>
            <person name="Hibbett D."/>
            <person name="Nagy L.G."/>
            <person name="Martin F.M."/>
        </authorList>
    </citation>
    <scope>NUCLEOTIDE SEQUENCE</scope>
    <source>
        <strain evidence="2">BED1</strain>
    </source>
</reference>
<dbReference type="Proteomes" id="UP001194468">
    <property type="component" value="Unassembled WGS sequence"/>
</dbReference>
<evidence type="ECO:0000313" key="2">
    <source>
        <dbReference type="EMBL" id="KAF8428022.1"/>
    </source>
</evidence>
<name>A0AAD4G8Z4_BOLED</name>
<accession>A0AAD4G8Z4</accession>